<reference evidence="1 2" key="1">
    <citation type="journal article" date="2020" name="ISME J.">
        <title>Comparative genomics reveals insights into cyanobacterial evolution and habitat adaptation.</title>
        <authorList>
            <person name="Chen M.Y."/>
            <person name="Teng W.K."/>
            <person name="Zhao L."/>
            <person name="Hu C.X."/>
            <person name="Zhou Y.K."/>
            <person name="Han B.P."/>
            <person name="Song L.R."/>
            <person name="Shu W.S."/>
        </authorList>
    </citation>
    <scope>NUCLEOTIDE SEQUENCE [LARGE SCALE GENOMIC DNA]</scope>
    <source>
        <strain evidence="1 2">FACHB-362</strain>
    </source>
</reference>
<sequence length="265" mass="30205">MTTNPLTILTEESSKISPDISSAKTAYMFSQLLEYVGYDELESIPSTEIVSIEEQNDAIKTLASIIASLNSGKTVEESILIEFEADDIQLENPEFVPESAVMFVDDLTGNKTTEYGQDNFTQINYDSIIVLEDEKEENQAEIYEEDIMLYVIPLIMTRLMSEGSLVEDSEDGEIRVYQSDEFTASLQVTATEEQILILKRKQHLYSEAEVALNAVRKTNYAQFQVTTNQLTEVEIEKFKLIALMEYNQSNQSYKREQELGDQYNL</sequence>
<dbReference type="EMBL" id="JACJTQ010000042">
    <property type="protein sequence ID" value="MBD2694237.1"/>
    <property type="molecule type" value="Genomic_DNA"/>
</dbReference>
<proteinExistence type="predicted"/>
<accession>A0ABR8J979</accession>
<gene>
    <name evidence="1" type="ORF">H6G68_21215</name>
</gene>
<evidence type="ECO:0000313" key="1">
    <source>
        <dbReference type="EMBL" id="MBD2694237.1"/>
    </source>
</evidence>
<evidence type="ECO:0000313" key="2">
    <source>
        <dbReference type="Proteomes" id="UP000660381"/>
    </source>
</evidence>
<comment type="caution">
    <text evidence="1">The sequence shown here is derived from an EMBL/GenBank/DDBJ whole genome shotgun (WGS) entry which is preliminary data.</text>
</comment>
<protein>
    <submittedName>
        <fullName evidence="1">Uncharacterized protein</fullName>
    </submittedName>
</protein>
<dbReference type="Proteomes" id="UP000660381">
    <property type="component" value="Unassembled WGS sequence"/>
</dbReference>
<dbReference type="RefSeq" id="WP_190908420.1">
    <property type="nucleotide sequence ID" value="NZ_JACJTQ010000042.1"/>
</dbReference>
<keyword evidence="2" id="KW-1185">Reference proteome</keyword>
<name>A0ABR8J979_9NOST</name>
<organism evidence="1 2">
    <name type="scientific">Anabaena catenula FACHB-362</name>
    <dbReference type="NCBI Taxonomy" id="2692877"/>
    <lineage>
        <taxon>Bacteria</taxon>
        <taxon>Bacillati</taxon>
        <taxon>Cyanobacteriota</taxon>
        <taxon>Cyanophyceae</taxon>
        <taxon>Nostocales</taxon>
        <taxon>Nostocaceae</taxon>
        <taxon>Anabaena</taxon>
    </lineage>
</organism>